<accession>A0A6N6NP08</accession>
<organism evidence="4 5">
    <name type="scientific">Ellagibacter isourolithinifaciens</name>
    <dbReference type="NCBI Taxonomy" id="2137581"/>
    <lineage>
        <taxon>Bacteria</taxon>
        <taxon>Bacillati</taxon>
        <taxon>Actinomycetota</taxon>
        <taxon>Coriobacteriia</taxon>
        <taxon>Eggerthellales</taxon>
        <taxon>Eggerthellaceae</taxon>
        <taxon>Ellagibacter</taxon>
    </lineage>
</organism>
<keyword evidence="3" id="KW-0119">Carbohydrate metabolism</keyword>
<dbReference type="InterPro" id="IPR009164">
    <property type="entry name" value="FBPtase_class3"/>
</dbReference>
<dbReference type="GO" id="GO:0042132">
    <property type="term" value="F:fructose 1,6-bisphosphate 1-phosphatase activity"/>
    <property type="evidence" value="ECO:0007669"/>
    <property type="project" value="InterPro"/>
</dbReference>
<dbReference type="HAMAP" id="MF_01854">
    <property type="entry name" value="FBPase_class3"/>
    <property type="match status" value="1"/>
</dbReference>
<dbReference type="Gene3D" id="3.60.21.10">
    <property type="match status" value="1"/>
</dbReference>
<dbReference type="GO" id="GO:0006094">
    <property type="term" value="P:gluconeogenesis"/>
    <property type="evidence" value="ECO:0007669"/>
    <property type="project" value="InterPro"/>
</dbReference>
<evidence type="ECO:0000313" key="5">
    <source>
        <dbReference type="Proteomes" id="UP000468668"/>
    </source>
</evidence>
<evidence type="ECO:0000256" key="1">
    <source>
        <dbReference type="ARBA" id="ARBA00022801"/>
    </source>
</evidence>
<dbReference type="AlphaFoldDB" id="A0A6N6NP08"/>
<protein>
    <submittedName>
        <fullName evidence="4">Fructose-1,6-bisphosphatase</fullName>
    </submittedName>
</protein>
<dbReference type="Pfam" id="PF06874">
    <property type="entry name" value="FBPase_2"/>
    <property type="match status" value="1"/>
</dbReference>
<dbReference type="RefSeq" id="WP_158048928.1">
    <property type="nucleotide sequence ID" value="NZ_WAJR01000004.1"/>
</dbReference>
<keyword evidence="2" id="KW-0464">Manganese</keyword>
<evidence type="ECO:0000256" key="2">
    <source>
        <dbReference type="ARBA" id="ARBA00023211"/>
    </source>
</evidence>
<gene>
    <name evidence="4" type="ORF">F8C90_02760</name>
</gene>
<keyword evidence="1" id="KW-0378">Hydrolase</keyword>
<sequence length="654" mass="73383">MEAGEKRYLELLSRSFPTIAEASAEVINLSAILNLPKSTEFFASDIHGEFEAFSHILRNGSGSIRLKVDDVFGDTLTDAEKRALATLIYYPREKAKLALSQVEDEYAWYAVTVPRLVAVCKRAARKYTHSKIRRAVPSEFAYIVEELLTEDRHGVDKEAYYSAIIDAAVRTGRGIALIEALSTMIQRLAVDQLHIIGDIYDRGPAPHTIMDTLMAYHSVDIQWGNHDIVWMGASLGQRGCIAHVVRNCARYGNLSILEDAYGINILPLATFALDAYADDPCVGFALKGNPNLPPSELEMNVKIQKAMAIIQFKVEGQLIDENPAFGLDDRKLLDKIDYARGTVMLDGTEYELTDKVFPTIDPKDPYALTPAEQDVMERLVSAFTGCEKLRRHMQFFLEAGSLYKVHNGNLLFHACVPLNADGSLKEVDVYGKTYKGRVLYDVMERHVRAAFFSRDEEERRRGRDMLWYLWLGQGSPLFAKSKMATFELYLIADKAARKEVKNPFYTLIDDEAVVSNIFRDFGLDPETSHIICGHVPVKVKDGEDPVKCGGKVIMIDGGFSKAYQPTTGIAGYTLISNSYGFILAAHEPLESAQAAIEKEIDIHSSRHMVEQVKKRTLMGDTDEGQQMKREIADLERLLKAYRTGEIPRQEQKGE</sequence>
<dbReference type="SUPFAM" id="SSF56300">
    <property type="entry name" value="Metallo-dependent phosphatases"/>
    <property type="match status" value="2"/>
</dbReference>
<reference evidence="4 5" key="1">
    <citation type="submission" date="2019-09" db="EMBL/GenBank/DDBJ databases">
        <title>Whole genome shotgun sequencing (WGS) of Ellagibacter isourolithinifaciens DSM 104140(T) and Adlercreutzia muris DSM 29508(T).</title>
        <authorList>
            <person name="Stoll D.A."/>
            <person name="Danylec N."/>
            <person name="Huch M."/>
        </authorList>
    </citation>
    <scope>NUCLEOTIDE SEQUENCE [LARGE SCALE GENOMIC DNA]</scope>
    <source>
        <strain evidence="4 5">DSM 104140</strain>
    </source>
</reference>
<proteinExistence type="inferred from homology"/>
<dbReference type="PIRSF" id="PIRSF000906">
    <property type="entry name" value="FBPtase_Bacill"/>
    <property type="match status" value="1"/>
</dbReference>
<evidence type="ECO:0000256" key="3">
    <source>
        <dbReference type="ARBA" id="ARBA00023277"/>
    </source>
</evidence>
<keyword evidence="5" id="KW-1185">Reference proteome</keyword>
<dbReference type="GeneID" id="98657322"/>
<dbReference type="InterPro" id="IPR029052">
    <property type="entry name" value="Metallo-depent_PP-like"/>
</dbReference>
<dbReference type="Proteomes" id="UP000468668">
    <property type="component" value="Unassembled WGS sequence"/>
</dbReference>
<evidence type="ECO:0000313" key="4">
    <source>
        <dbReference type="EMBL" id="KAB1641759.1"/>
    </source>
</evidence>
<comment type="caution">
    <text evidence="4">The sequence shown here is derived from an EMBL/GenBank/DDBJ whole genome shotgun (WGS) entry which is preliminary data.</text>
</comment>
<dbReference type="EMBL" id="WAJR01000004">
    <property type="protein sequence ID" value="KAB1641759.1"/>
    <property type="molecule type" value="Genomic_DNA"/>
</dbReference>
<name>A0A6N6NP08_9ACTN</name>
<dbReference type="OrthoDB" id="9779903at2"/>